<dbReference type="InterPro" id="IPR014025">
    <property type="entry name" value="Glutaredoxin_subgr"/>
</dbReference>
<dbReference type="PROSITE" id="PS51354">
    <property type="entry name" value="GLUTAREDOXIN_2"/>
    <property type="match status" value="1"/>
</dbReference>
<sequence length="95" mass="10849">MFDTAQTIVFSKTVCPFCVKAKTILDDKNIEYKVLTLDVDLNKDEMVALIQEKEGIVVNTVPQIYLDGKYIGGHDDLVAFFERQETDIDLDDFEL</sequence>
<name>A0A090IMK1_9GAMM</name>
<accession>A0A090IMK1</accession>
<evidence type="ECO:0000313" key="8">
    <source>
        <dbReference type="Proteomes" id="UP000032427"/>
    </source>
</evidence>
<organism evidence="7 8">
    <name type="scientific">Aliivibrio wodanis</name>
    <dbReference type="NCBI Taxonomy" id="80852"/>
    <lineage>
        <taxon>Bacteria</taxon>
        <taxon>Pseudomonadati</taxon>
        <taxon>Pseudomonadota</taxon>
        <taxon>Gammaproteobacteria</taxon>
        <taxon>Vibrionales</taxon>
        <taxon>Vibrionaceae</taxon>
        <taxon>Aliivibrio</taxon>
    </lineage>
</organism>
<dbReference type="GeneID" id="28541143"/>
<feature type="domain" description="Glutaredoxin" evidence="6">
    <location>
        <begin position="8"/>
        <end position="71"/>
    </location>
</feature>
<evidence type="ECO:0000256" key="4">
    <source>
        <dbReference type="ARBA" id="ARBA00023157"/>
    </source>
</evidence>
<dbReference type="InterPro" id="IPR011767">
    <property type="entry name" value="GLR_AS"/>
</dbReference>
<reference evidence="8" key="1">
    <citation type="submission" date="2014-09" db="EMBL/GenBank/DDBJ databases">
        <authorList>
            <person name="Hjerde E."/>
        </authorList>
    </citation>
    <scope>NUCLEOTIDE SEQUENCE [LARGE SCALE GENOMIC DNA]</scope>
    <source>
        <strain evidence="8">06/09/139</strain>
    </source>
</reference>
<dbReference type="InterPro" id="IPR002109">
    <property type="entry name" value="Glutaredoxin"/>
</dbReference>
<dbReference type="OrthoDB" id="9814618at2"/>
<dbReference type="STRING" id="80852.AWOD_I_1585"/>
<dbReference type="PROSITE" id="PS00195">
    <property type="entry name" value="GLUTAREDOXIN_1"/>
    <property type="match status" value="1"/>
</dbReference>
<comment type="similarity">
    <text evidence="1">Belongs to the glutaredoxin family.</text>
</comment>
<dbReference type="EMBL" id="LN554846">
    <property type="protein sequence ID" value="CED71657.1"/>
    <property type="molecule type" value="Genomic_DNA"/>
</dbReference>
<dbReference type="GO" id="GO:0015035">
    <property type="term" value="F:protein-disulfide reductase activity"/>
    <property type="evidence" value="ECO:0007669"/>
    <property type="project" value="TreeGrafter"/>
</dbReference>
<dbReference type="AlphaFoldDB" id="A0A090IMK1"/>
<dbReference type="PATRIC" id="fig|80852.17.peg.1633"/>
<keyword evidence="5" id="KW-0676">Redox-active center</keyword>
<evidence type="ECO:0000313" key="7">
    <source>
        <dbReference type="EMBL" id="CED71657.1"/>
    </source>
</evidence>
<dbReference type="PANTHER" id="PTHR46679:SF1">
    <property type="entry name" value="GLUTAREDOXIN-2, MITOCHONDRIAL"/>
    <property type="match status" value="1"/>
</dbReference>
<keyword evidence="4" id="KW-1015">Disulfide bond</keyword>
<gene>
    <name evidence="7" type="ORF">AWOD_I_1585</name>
</gene>
<dbReference type="SUPFAM" id="SSF52833">
    <property type="entry name" value="Thioredoxin-like"/>
    <property type="match status" value="1"/>
</dbReference>
<dbReference type="Proteomes" id="UP000032427">
    <property type="component" value="Chromosome 1"/>
</dbReference>
<dbReference type="Pfam" id="PF00462">
    <property type="entry name" value="Glutaredoxin"/>
    <property type="match status" value="1"/>
</dbReference>
<protein>
    <submittedName>
        <fullName evidence="7">Glutaredoxin-3 (Grx3)</fullName>
    </submittedName>
</protein>
<keyword evidence="8" id="KW-1185">Reference proteome</keyword>
<evidence type="ECO:0000259" key="6">
    <source>
        <dbReference type="Pfam" id="PF00462"/>
    </source>
</evidence>
<evidence type="ECO:0000256" key="3">
    <source>
        <dbReference type="ARBA" id="ARBA00022982"/>
    </source>
</evidence>
<proteinExistence type="inferred from homology"/>
<evidence type="ECO:0000256" key="5">
    <source>
        <dbReference type="ARBA" id="ARBA00023284"/>
    </source>
</evidence>
<dbReference type="PANTHER" id="PTHR46679">
    <property type="match status" value="1"/>
</dbReference>
<evidence type="ECO:0000256" key="2">
    <source>
        <dbReference type="ARBA" id="ARBA00022448"/>
    </source>
</evidence>
<keyword evidence="3" id="KW-0249">Electron transport</keyword>
<dbReference type="KEGG" id="awd:AWOD_I_1585"/>
<dbReference type="HOGENOM" id="CLU_026126_7_3_6"/>
<evidence type="ECO:0000256" key="1">
    <source>
        <dbReference type="ARBA" id="ARBA00007787"/>
    </source>
</evidence>
<dbReference type="Gene3D" id="3.40.30.10">
    <property type="entry name" value="Glutaredoxin"/>
    <property type="match status" value="1"/>
</dbReference>
<keyword evidence="2" id="KW-0813">Transport</keyword>
<dbReference type="InterPro" id="IPR036249">
    <property type="entry name" value="Thioredoxin-like_sf"/>
</dbReference>
<dbReference type="PRINTS" id="PR00160">
    <property type="entry name" value="GLUTAREDOXIN"/>
</dbReference>